<dbReference type="NCBIfam" id="TIGR02679">
    <property type="entry name" value="TIGR02679 family protein"/>
    <property type="match status" value="1"/>
</dbReference>
<feature type="domain" description="Conserved hypothetical protein CHP02679 N terminus" evidence="2">
    <location>
        <begin position="39"/>
        <end position="245"/>
    </location>
</feature>
<dbReference type="RefSeq" id="WP_091345743.1">
    <property type="nucleotide sequence ID" value="NZ_FMHV01000002.1"/>
</dbReference>
<proteinExistence type="predicted"/>
<dbReference type="Proteomes" id="UP000199413">
    <property type="component" value="Unassembled WGS sequence"/>
</dbReference>
<organism evidence="3 4">
    <name type="scientific">Micromonospora rhizosphaerae</name>
    <dbReference type="NCBI Taxonomy" id="568872"/>
    <lineage>
        <taxon>Bacteria</taxon>
        <taxon>Bacillati</taxon>
        <taxon>Actinomycetota</taxon>
        <taxon>Actinomycetes</taxon>
        <taxon>Micromonosporales</taxon>
        <taxon>Micromonosporaceae</taxon>
        <taxon>Micromonospora</taxon>
    </lineage>
</organism>
<keyword evidence="4" id="KW-1185">Reference proteome</keyword>
<accession>A0A1C6T408</accession>
<evidence type="ECO:0000313" key="4">
    <source>
        <dbReference type="Proteomes" id="UP000199413"/>
    </source>
</evidence>
<dbReference type="EMBL" id="FMHV01000002">
    <property type="protein sequence ID" value="SCL36312.1"/>
    <property type="molecule type" value="Genomic_DNA"/>
</dbReference>
<name>A0A1C6T408_9ACTN</name>
<dbReference type="InterPro" id="IPR024466">
    <property type="entry name" value="CHP02679_N"/>
</dbReference>
<evidence type="ECO:0000313" key="3">
    <source>
        <dbReference type="EMBL" id="SCL36312.1"/>
    </source>
</evidence>
<dbReference type="Pfam" id="PF09664">
    <property type="entry name" value="DUF2399"/>
    <property type="match status" value="1"/>
</dbReference>
<evidence type="ECO:0000259" key="1">
    <source>
        <dbReference type="Pfam" id="PF09664"/>
    </source>
</evidence>
<reference evidence="4" key="1">
    <citation type="submission" date="2016-06" db="EMBL/GenBank/DDBJ databases">
        <authorList>
            <person name="Varghese N."/>
            <person name="Submissions Spin"/>
        </authorList>
    </citation>
    <scope>NUCLEOTIDE SEQUENCE [LARGE SCALE GENOMIC DNA]</scope>
    <source>
        <strain evidence="4">DSM 45431</strain>
    </source>
</reference>
<dbReference type="AlphaFoldDB" id="A0A1C6T408"/>
<dbReference type="Pfam" id="PF11796">
    <property type="entry name" value="DUF3323"/>
    <property type="match status" value="1"/>
</dbReference>
<dbReference type="InterPro" id="IPR013495">
    <property type="entry name" value="CHP02679"/>
</dbReference>
<dbReference type="STRING" id="568872.GA0070624_5519"/>
<evidence type="ECO:0000259" key="2">
    <source>
        <dbReference type="Pfam" id="PF11796"/>
    </source>
</evidence>
<protein>
    <submittedName>
        <fullName evidence="3">TIGR02679 family protein</fullName>
    </submittedName>
</protein>
<dbReference type="OrthoDB" id="8188786at2"/>
<sequence>MTASSTPSDPLAPYRGSAYQRLLAAARRSLERSGGNLDATIGITAPHEDERQAIIGITGQYRDASVKRLTVSLAAMDAAMRRGCGLGLQTVLERIHARALDDRPAERATEAAARQQVIGIARSGAVAAEPWFAQWLDEISSDGTLTKLVRARDEQLLHQAVRVLDTLHRRTPGEPPIPIPSLATDTTGYPKTLNQGTLPTLVLRALALRYELPRPKTAEERRNLWDMADVVVDDLASHVLVLNLPSEGDGLGRWLSDAAHHGMPFRVMLYQLITMPITPITTDPVFVCENPAVLRRAAAHLGRHAAPLICTEGRPATAFHRLANAVTAAGSTLHYHGDFDHAGVAMTIAASERHAATPWRMTHEDYLRGLTRTEDRHLLTKVPGVTPWDPTLAQVMAEHRLAVYEEAVTDDLLVDLAHRNILPN</sequence>
<feature type="domain" description="DUF2399" evidence="1">
    <location>
        <begin position="281"/>
        <end position="416"/>
    </location>
</feature>
<dbReference type="InterPro" id="IPR024465">
    <property type="entry name" value="DUF2399"/>
</dbReference>
<gene>
    <name evidence="3" type="ORF">GA0070624_5519</name>
</gene>